<dbReference type="SMART" id="SM00342">
    <property type="entry name" value="HTH_ARAC"/>
    <property type="match status" value="1"/>
</dbReference>
<protein>
    <submittedName>
        <fullName evidence="5">AraC family transcriptional regulator</fullName>
    </submittedName>
</protein>
<dbReference type="EMBL" id="QTJV01000002">
    <property type="protein sequence ID" value="RFM35254.1"/>
    <property type="molecule type" value="Genomic_DNA"/>
</dbReference>
<dbReference type="Proteomes" id="UP000261174">
    <property type="component" value="Unassembled WGS sequence"/>
</dbReference>
<dbReference type="GO" id="GO:0043565">
    <property type="term" value="F:sequence-specific DNA binding"/>
    <property type="evidence" value="ECO:0007669"/>
    <property type="project" value="InterPro"/>
</dbReference>
<dbReference type="AlphaFoldDB" id="A0A3E1P577"/>
<dbReference type="PROSITE" id="PS00041">
    <property type="entry name" value="HTH_ARAC_FAMILY_1"/>
    <property type="match status" value="1"/>
</dbReference>
<evidence type="ECO:0000313" key="5">
    <source>
        <dbReference type="EMBL" id="RFM35254.1"/>
    </source>
</evidence>
<dbReference type="Pfam" id="PF12833">
    <property type="entry name" value="HTH_18"/>
    <property type="match status" value="1"/>
</dbReference>
<evidence type="ECO:0000256" key="1">
    <source>
        <dbReference type="ARBA" id="ARBA00023015"/>
    </source>
</evidence>
<keyword evidence="6" id="KW-1185">Reference proteome</keyword>
<reference evidence="5 6" key="1">
    <citation type="submission" date="2018-08" db="EMBL/GenBank/DDBJ databases">
        <title>Chitinophaga sp. K20C18050901, a novel bacterium isolated from forest soil.</title>
        <authorList>
            <person name="Wang C."/>
        </authorList>
    </citation>
    <scope>NUCLEOTIDE SEQUENCE [LARGE SCALE GENOMIC DNA]</scope>
    <source>
        <strain evidence="5 6">K20C18050901</strain>
    </source>
</reference>
<dbReference type="InterPro" id="IPR009057">
    <property type="entry name" value="Homeodomain-like_sf"/>
</dbReference>
<dbReference type="InterPro" id="IPR018062">
    <property type="entry name" value="HTH_AraC-typ_CS"/>
</dbReference>
<keyword evidence="1" id="KW-0805">Transcription regulation</keyword>
<sequence length="321" mass="36548">MIDYFCRGFNNRSGKLKELQDILTLAIRQPAMSDQLELAVSDSVAVPDCLDFTLQRFTYDRPLPVDDVAMVVYQPAKRGQSAAVELRYCVAGNKYCQNPGCTDQVCAHKKDNCNQKQPSIDMITVRFQPSFIQTLQKGSSTSTLFDMQSRKPFVKTIAPSTKSKQVLEQMVHHNYDGALKNIFLQSKALELLLFSSDQFVQNDTDDRFGCRFLTHMEDRGKIEKAKDILLEQLDAPITIRDLARKVAMNECYLKKGFKAMYGTTIYDYFQKERMEKAKGLLYEKGMSVSEVAILMGYSCISHFSTAFKKHTGLKPCELLLR</sequence>
<feature type="domain" description="HTH araC/xylS-type" evidence="4">
    <location>
        <begin position="223"/>
        <end position="321"/>
    </location>
</feature>
<gene>
    <name evidence="5" type="ORF">DXN04_07635</name>
</gene>
<accession>A0A3E1P577</accession>
<proteinExistence type="predicted"/>
<keyword evidence="2" id="KW-0238">DNA-binding</keyword>
<dbReference type="GO" id="GO:0003700">
    <property type="term" value="F:DNA-binding transcription factor activity"/>
    <property type="evidence" value="ECO:0007669"/>
    <property type="project" value="InterPro"/>
</dbReference>
<dbReference type="InterPro" id="IPR018060">
    <property type="entry name" value="HTH_AraC"/>
</dbReference>
<evidence type="ECO:0000256" key="2">
    <source>
        <dbReference type="ARBA" id="ARBA00023125"/>
    </source>
</evidence>
<evidence type="ECO:0000256" key="3">
    <source>
        <dbReference type="ARBA" id="ARBA00023163"/>
    </source>
</evidence>
<dbReference type="Gene3D" id="1.10.10.60">
    <property type="entry name" value="Homeodomain-like"/>
    <property type="match status" value="2"/>
</dbReference>
<dbReference type="PANTHER" id="PTHR47893:SF1">
    <property type="entry name" value="REGULATORY PROTEIN PCHR"/>
    <property type="match status" value="1"/>
</dbReference>
<dbReference type="PANTHER" id="PTHR47893">
    <property type="entry name" value="REGULATORY PROTEIN PCHR"/>
    <property type="match status" value="1"/>
</dbReference>
<dbReference type="PROSITE" id="PS01124">
    <property type="entry name" value="HTH_ARAC_FAMILY_2"/>
    <property type="match status" value="1"/>
</dbReference>
<keyword evidence="3" id="KW-0804">Transcription</keyword>
<organism evidence="5 6">
    <name type="scientific">Chitinophaga silvisoli</name>
    <dbReference type="NCBI Taxonomy" id="2291814"/>
    <lineage>
        <taxon>Bacteria</taxon>
        <taxon>Pseudomonadati</taxon>
        <taxon>Bacteroidota</taxon>
        <taxon>Chitinophagia</taxon>
        <taxon>Chitinophagales</taxon>
        <taxon>Chitinophagaceae</taxon>
        <taxon>Chitinophaga</taxon>
    </lineage>
</organism>
<dbReference type="InterPro" id="IPR053142">
    <property type="entry name" value="PchR_regulatory_protein"/>
</dbReference>
<comment type="caution">
    <text evidence="5">The sequence shown here is derived from an EMBL/GenBank/DDBJ whole genome shotgun (WGS) entry which is preliminary data.</text>
</comment>
<evidence type="ECO:0000313" key="6">
    <source>
        <dbReference type="Proteomes" id="UP000261174"/>
    </source>
</evidence>
<evidence type="ECO:0000259" key="4">
    <source>
        <dbReference type="PROSITE" id="PS01124"/>
    </source>
</evidence>
<name>A0A3E1P577_9BACT</name>
<dbReference type="SUPFAM" id="SSF46689">
    <property type="entry name" value="Homeodomain-like"/>
    <property type="match status" value="2"/>
</dbReference>